<dbReference type="RefSeq" id="XP_033431136.1">
    <property type="nucleotide sequence ID" value="XM_033565379.1"/>
</dbReference>
<dbReference type="EMBL" id="QUQM01000002">
    <property type="protein sequence ID" value="KAA8651775.1"/>
    <property type="molecule type" value="Genomic_DNA"/>
</dbReference>
<proteinExistence type="predicted"/>
<sequence length="75" mass="8269">MRTRSHDDISAMLSGSLDPSSDSNRHLHGLCLLHPAHVPSHPEFIQLVNMPWTSRCEGAFLEIGDFFNLGDPGAE</sequence>
<evidence type="ECO:0000313" key="2">
    <source>
        <dbReference type="EMBL" id="KAA8651775.1"/>
    </source>
</evidence>
<dbReference type="VEuPathDB" id="FungiDB:EYZ11_000025"/>
<dbReference type="Proteomes" id="UP000308092">
    <property type="component" value="Unassembled WGS sequence"/>
</dbReference>
<feature type="region of interest" description="Disordered" evidence="1">
    <location>
        <begin position="1"/>
        <end position="21"/>
    </location>
</feature>
<reference evidence="2 5" key="2">
    <citation type="submission" date="2019-08" db="EMBL/GenBank/DDBJ databases">
        <title>The genome sequence of a newly discovered highly antifungal drug resistant Aspergillus species, Aspergillus tanneri NIH 1004.</title>
        <authorList>
            <person name="Mounaud S."/>
            <person name="Singh I."/>
            <person name="Joardar V."/>
            <person name="Pakala S."/>
            <person name="Pakala S."/>
            <person name="Venepally P."/>
            <person name="Chung J.K."/>
            <person name="Losada L."/>
            <person name="Nierman W.C."/>
        </authorList>
    </citation>
    <scope>NUCLEOTIDE SEQUENCE [LARGE SCALE GENOMIC DNA]</scope>
    <source>
        <strain evidence="2 5">NIH1004</strain>
    </source>
</reference>
<dbReference type="GeneID" id="54323373"/>
<evidence type="ECO:0000313" key="3">
    <source>
        <dbReference type="EMBL" id="THD00461.1"/>
    </source>
</evidence>
<dbReference type="AlphaFoldDB" id="A0A4V3UQV6"/>
<keyword evidence="4" id="KW-1185">Reference proteome</keyword>
<dbReference type="EMBL" id="SOSA01000001">
    <property type="protein sequence ID" value="THD00461.1"/>
    <property type="molecule type" value="Genomic_DNA"/>
</dbReference>
<protein>
    <submittedName>
        <fullName evidence="3">Uncharacterized protein</fullName>
    </submittedName>
</protein>
<evidence type="ECO:0000313" key="5">
    <source>
        <dbReference type="Proteomes" id="UP000324241"/>
    </source>
</evidence>
<name>A0A4V3UQV6_9EURO</name>
<reference evidence="3 4" key="1">
    <citation type="submission" date="2019-03" db="EMBL/GenBank/DDBJ databases">
        <title>The genome sequence of a newly discovered highly antifungal drug resistant Aspergillus species, Aspergillus tanneri NIH 1004.</title>
        <authorList>
            <person name="Mounaud S."/>
            <person name="Singh I."/>
            <person name="Joardar V."/>
            <person name="Pakala S."/>
            <person name="Pakala S."/>
            <person name="Venepally P."/>
            <person name="Hoover J."/>
            <person name="Nierman W."/>
            <person name="Chung J."/>
            <person name="Losada L."/>
        </authorList>
    </citation>
    <scope>NUCLEOTIDE SEQUENCE [LARGE SCALE GENOMIC DNA]</scope>
    <source>
        <strain evidence="3 4">NIH1004</strain>
    </source>
</reference>
<evidence type="ECO:0000313" key="4">
    <source>
        <dbReference type="Proteomes" id="UP000308092"/>
    </source>
</evidence>
<gene>
    <name evidence="2" type="ORF">ATNIH1004_000671</name>
    <name evidence="3" type="ORF">EYZ11_000025</name>
</gene>
<organism evidence="3 4">
    <name type="scientific">Aspergillus tanneri</name>
    <dbReference type="NCBI Taxonomy" id="1220188"/>
    <lineage>
        <taxon>Eukaryota</taxon>
        <taxon>Fungi</taxon>
        <taxon>Dikarya</taxon>
        <taxon>Ascomycota</taxon>
        <taxon>Pezizomycotina</taxon>
        <taxon>Eurotiomycetes</taxon>
        <taxon>Eurotiomycetidae</taxon>
        <taxon>Eurotiales</taxon>
        <taxon>Aspergillaceae</taxon>
        <taxon>Aspergillus</taxon>
        <taxon>Aspergillus subgen. Circumdati</taxon>
    </lineage>
</organism>
<evidence type="ECO:0000256" key="1">
    <source>
        <dbReference type="SAM" id="MobiDB-lite"/>
    </source>
</evidence>
<comment type="caution">
    <text evidence="3">The sequence shown here is derived from an EMBL/GenBank/DDBJ whole genome shotgun (WGS) entry which is preliminary data.</text>
</comment>
<dbReference type="Proteomes" id="UP000324241">
    <property type="component" value="Unassembled WGS sequence"/>
</dbReference>
<accession>A0A4V3UQV6</accession>